<proteinExistence type="predicted"/>
<name>A0A0D9RY54_CHLSB</name>
<dbReference type="GO" id="GO:0008237">
    <property type="term" value="F:metallopeptidase activity"/>
    <property type="evidence" value="ECO:0007669"/>
    <property type="project" value="UniProtKB-KW"/>
</dbReference>
<sequence length="475" mass="53675">MVLDSGAQGYDQAPPSLLTSLPSLRHRLKPSDRDGPPLYPWSQPLALPLALAVPPALQPQTEQQPFSQMHLGHCGHMRRSESTYSVNSTCQRARGTLGWPLPGQGQNPGGRTLWPAASLPHVAKTQRDAGHSASKSPCMLVALRPTNTDRERDNFFQSHYTYNSPFEYQEPMPTPVLEKYCEASGQFIHQAVGITEVLEKSGTYEHFEAVTGKQLLTCQIWSIVRKDMPKKGCAEETVAQLSEDLLSQAVMTVDRSRPTLAINLTGARQYWLEGMLWYEIDIHYLRGVNDARQSWHNAEGRLRYGLLPQNPTRGLASLHSVLFRQRLFLRCAALPRYPTPSFFYTRRRALRASFRQLGQDAARYVQDAAVRREDCVRAQRGKTDTSLPACFRQGQGYLDGIVSILRHRQTIDFPLLTSLGKGSCEYVDHLRPHGVLDNTRVPHFMRNLAPYRQQLEHIMATNRLDEAELGRLLPD</sequence>
<keyword evidence="4" id="KW-0378">Hydrolase</keyword>
<dbReference type="Proteomes" id="UP000029965">
    <property type="component" value="Chromosome 18"/>
</dbReference>
<keyword evidence="8" id="KW-1185">Reference proteome</keyword>
<evidence type="ECO:0000256" key="4">
    <source>
        <dbReference type="ARBA" id="ARBA00022801"/>
    </source>
</evidence>
<organism evidence="7 8">
    <name type="scientific">Chlorocebus sabaeus</name>
    <name type="common">Green monkey</name>
    <name type="synonym">Simia sabaea</name>
    <dbReference type="NCBI Taxonomy" id="60711"/>
    <lineage>
        <taxon>Eukaryota</taxon>
        <taxon>Metazoa</taxon>
        <taxon>Chordata</taxon>
        <taxon>Craniata</taxon>
        <taxon>Vertebrata</taxon>
        <taxon>Euteleostomi</taxon>
        <taxon>Mammalia</taxon>
        <taxon>Eutheria</taxon>
        <taxon>Euarchontoglires</taxon>
        <taxon>Primates</taxon>
        <taxon>Haplorrhini</taxon>
        <taxon>Catarrhini</taxon>
        <taxon>Cercopithecidae</taxon>
        <taxon>Cercopithecinae</taxon>
        <taxon>Chlorocebus</taxon>
    </lineage>
</organism>
<evidence type="ECO:0000256" key="2">
    <source>
        <dbReference type="ARBA" id="ARBA00022645"/>
    </source>
</evidence>
<reference evidence="7" key="2">
    <citation type="submission" date="2025-08" db="UniProtKB">
        <authorList>
            <consortium name="Ensembl"/>
        </authorList>
    </citation>
    <scope>IDENTIFICATION</scope>
</reference>
<feature type="compositionally biased region" description="Low complexity" evidence="6">
    <location>
        <begin position="14"/>
        <end position="23"/>
    </location>
</feature>
<dbReference type="InterPro" id="IPR012548">
    <property type="entry name" value="MATCAP"/>
</dbReference>
<evidence type="ECO:0000256" key="6">
    <source>
        <dbReference type="SAM" id="MobiDB-lite"/>
    </source>
</evidence>
<evidence type="ECO:0000313" key="7">
    <source>
        <dbReference type="Ensembl" id="ENSCSAP00000013543.1"/>
    </source>
</evidence>
<accession>A0A0D9RY54</accession>
<feature type="region of interest" description="Disordered" evidence="6">
    <location>
        <begin position="1"/>
        <end position="39"/>
    </location>
</feature>
<dbReference type="OMA" id="SILRHRQ"/>
<dbReference type="PANTHER" id="PTHR31817:SF7">
    <property type="entry name" value="KIAA0895 LIKE"/>
    <property type="match status" value="1"/>
</dbReference>
<evidence type="ECO:0000256" key="3">
    <source>
        <dbReference type="ARBA" id="ARBA00022670"/>
    </source>
</evidence>
<keyword evidence="2" id="KW-0121">Carboxypeptidase</keyword>
<dbReference type="GeneTree" id="ENSGT00390000004417"/>
<evidence type="ECO:0000313" key="8">
    <source>
        <dbReference type="Proteomes" id="UP000029965"/>
    </source>
</evidence>
<keyword evidence="5" id="KW-0482">Metalloprotease</keyword>
<evidence type="ECO:0000256" key="1">
    <source>
        <dbReference type="ARBA" id="ARBA00001947"/>
    </source>
</evidence>
<reference evidence="7 8" key="1">
    <citation type="submission" date="2014-03" db="EMBL/GenBank/DDBJ databases">
        <authorList>
            <person name="Warren W."/>
            <person name="Wilson R.K."/>
        </authorList>
    </citation>
    <scope>NUCLEOTIDE SEQUENCE</scope>
</reference>
<dbReference type="EMBL" id="AQIB01129389">
    <property type="status" value="NOT_ANNOTATED_CDS"/>
    <property type="molecule type" value="Genomic_DNA"/>
</dbReference>
<comment type="cofactor">
    <cofactor evidence="1">
        <name>Zn(2+)</name>
        <dbReference type="ChEBI" id="CHEBI:29105"/>
    </cofactor>
</comment>
<dbReference type="AlphaFoldDB" id="A0A0D9RY54"/>
<dbReference type="GO" id="GO:0006508">
    <property type="term" value="P:proteolysis"/>
    <property type="evidence" value="ECO:0007669"/>
    <property type="project" value="UniProtKB-KW"/>
</dbReference>
<dbReference type="STRING" id="60711.ENSCSAP00000013543"/>
<dbReference type="SMART" id="SM01154">
    <property type="entry name" value="DUF1704"/>
    <property type="match status" value="1"/>
</dbReference>
<protein>
    <recommendedName>
        <fullName evidence="9">KIAA0895 like</fullName>
    </recommendedName>
</protein>
<reference evidence="7" key="3">
    <citation type="submission" date="2025-09" db="UniProtKB">
        <authorList>
            <consortium name="Ensembl"/>
        </authorList>
    </citation>
    <scope>IDENTIFICATION</scope>
</reference>
<dbReference type="Ensembl" id="ENSCSAT00000015608.1">
    <property type="protein sequence ID" value="ENSCSAP00000013543.1"/>
    <property type="gene ID" value="ENSCSAG00000017514.1"/>
</dbReference>
<evidence type="ECO:0008006" key="9">
    <source>
        <dbReference type="Google" id="ProtNLM"/>
    </source>
</evidence>
<evidence type="ECO:0000256" key="5">
    <source>
        <dbReference type="ARBA" id="ARBA00023049"/>
    </source>
</evidence>
<dbReference type="PANTHER" id="PTHR31817">
    <property type="match status" value="1"/>
</dbReference>
<dbReference type="GO" id="GO:0004180">
    <property type="term" value="F:carboxypeptidase activity"/>
    <property type="evidence" value="ECO:0007669"/>
    <property type="project" value="UniProtKB-KW"/>
</dbReference>
<dbReference type="eggNOG" id="ENOG502QQGI">
    <property type="taxonomic scope" value="Eukaryota"/>
</dbReference>
<keyword evidence="3" id="KW-0645">Protease</keyword>